<evidence type="ECO:0000313" key="1">
    <source>
        <dbReference type="EMBL" id="KAI4868539.1"/>
    </source>
</evidence>
<comment type="caution">
    <text evidence="1">The sequence shown here is derived from an EMBL/GenBank/DDBJ whole genome shotgun (WGS) entry which is preliminary data.</text>
</comment>
<reference evidence="1 2" key="1">
    <citation type="journal article" date="2022" name="New Phytol.">
        <title>Ecological generalism drives hyperdiversity of secondary metabolite gene clusters in xylarialean endophytes.</title>
        <authorList>
            <person name="Franco M.E.E."/>
            <person name="Wisecaver J.H."/>
            <person name="Arnold A.E."/>
            <person name="Ju Y.M."/>
            <person name="Slot J.C."/>
            <person name="Ahrendt S."/>
            <person name="Moore L.P."/>
            <person name="Eastman K.E."/>
            <person name="Scott K."/>
            <person name="Konkel Z."/>
            <person name="Mondo S.J."/>
            <person name="Kuo A."/>
            <person name="Hayes R.D."/>
            <person name="Haridas S."/>
            <person name="Andreopoulos B."/>
            <person name="Riley R."/>
            <person name="LaButti K."/>
            <person name="Pangilinan J."/>
            <person name="Lipzen A."/>
            <person name="Amirebrahimi M."/>
            <person name="Yan J."/>
            <person name="Adam C."/>
            <person name="Keymanesh K."/>
            <person name="Ng V."/>
            <person name="Louie K."/>
            <person name="Northen T."/>
            <person name="Drula E."/>
            <person name="Henrissat B."/>
            <person name="Hsieh H.M."/>
            <person name="Youens-Clark K."/>
            <person name="Lutzoni F."/>
            <person name="Miadlikowska J."/>
            <person name="Eastwood D.C."/>
            <person name="Hamelin R.C."/>
            <person name="Grigoriev I.V."/>
            <person name="U'Ren J.M."/>
        </authorList>
    </citation>
    <scope>NUCLEOTIDE SEQUENCE [LARGE SCALE GENOMIC DNA]</scope>
    <source>
        <strain evidence="1 2">CBS 119005</strain>
    </source>
</reference>
<keyword evidence="2" id="KW-1185">Reference proteome</keyword>
<name>A0ACB9Z9Q3_9PEZI</name>
<gene>
    <name evidence="1" type="ORF">F4820DRAFT_409629</name>
</gene>
<protein>
    <submittedName>
        <fullName evidence="1">Chitin synthesis regulation, resistance to congo red-domain-containing protein</fullName>
    </submittedName>
</protein>
<evidence type="ECO:0000313" key="2">
    <source>
        <dbReference type="Proteomes" id="UP001497700"/>
    </source>
</evidence>
<proteinExistence type="predicted"/>
<accession>A0ACB9Z9Q3</accession>
<dbReference type="EMBL" id="MU393437">
    <property type="protein sequence ID" value="KAI4868539.1"/>
    <property type="molecule type" value="Genomic_DNA"/>
</dbReference>
<sequence length="164" mass="18430">MAPLLDQLATQLTKRRYCSDVEYNRYGGQCYSAWNWYGRWIFAAVVIVLILAIFILWACINSRRRRRQGLQPRYGTGWMASNQGGAGNNAAYYGNPQGYNNPPPPAYGAPQGQSYPMQNQYTGTTLSRNDGYYAQHEGVQAPKNVYNNHGKDDYAPPEGPPPAR</sequence>
<dbReference type="Proteomes" id="UP001497700">
    <property type="component" value="Unassembled WGS sequence"/>
</dbReference>
<organism evidence="1 2">
    <name type="scientific">Hypoxylon rubiginosum</name>
    <dbReference type="NCBI Taxonomy" id="110542"/>
    <lineage>
        <taxon>Eukaryota</taxon>
        <taxon>Fungi</taxon>
        <taxon>Dikarya</taxon>
        <taxon>Ascomycota</taxon>
        <taxon>Pezizomycotina</taxon>
        <taxon>Sordariomycetes</taxon>
        <taxon>Xylariomycetidae</taxon>
        <taxon>Xylariales</taxon>
        <taxon>Hypoxylaceae</taxon>
        <taxon>Hypoxylon</taxon>
    </lineage>
</organism>